<evidence type="ECO:0000256" key="1">
    <source>
        <dbReference type="SAM" id="SignalP"/>
    </source>
</evidence>
<evidence type="ECO:0000313" key="3">
    <source>
        <dbReference type="Proteomes" id="UP001432027"/>
    </source>
</evidence>
<comment type="caution">
    <text evidence="2">The sequence shown here is derived from an EMBL/GenBank/DDBJ whole genome shotgun (WGS) entry which is preliminary data.</text>
</comment>
<proteinExistence type="predicted"/>
<reference evidence="2" key="1">
    <citation type="submission" date="2023-10" db="EMBL/GenBank/DDBJ databases">
        <title>Genome assembly of Pristionchus species.</title>
        <authorList>
            <person name="Yoshida K."/>
            <person name="Sommer R.J."/>
        </authorList>
    </citation>
    <scope>NUCLEOTIDE SEQUENCE</scope>
    <source>
        <strain evidence="2">RS0144</strain>
    </source>
</reference>
<feature type="chain" id="PRO_5043943994" evidence="1">
    <location>
        <begin position="24"/>
        <end position="114"/>
    </location>
</feature>
<protein>
    <submittedName>
        <fullName evidence="2">Uncharacterized protein</fullName>
    </submittedName>
</protein>
<feature type="signal peptide" evidence="1">
    <location>
        <begin position="1"/>
        <end position="23"/>
    </location>
</feature>
<dbReference type="AlphaFoldDB" id="A0AAV5SC36"/>
<feature type="non-terminal residue" evidence="2">
    <location>
        <position position="1"/>
    </location>
</feature>
<dbReference type="EMBL" id="BTSX01000001">
    <property type="protein sequence ID" value="GMS80892.1"/>
    <property type="molecule type" value="Genomic_DNA"/>
</dbReference>
<evidence type="ECO:0000313" key="2">
    <source>
        <dbReference type="EMBL" id="GMS80892.1"/>
    </source>
</evidence>
<gene>
    <name evidence="2" type="ORF">PENTCL1PPCAC_3067</name>
</gene>
<keyword evidence="3" id="KW-1185">Reference proteome</keyword>
<keyword evidence="1" id="KW-0732">Signal</keyword>
<dbReference type="Proteomes" id="UP001432027">
    <property type="component" value="Unassembled WGS sequence"/>
</dbReference>
<name>A0AAV5SC36_9BILA</name>
<organism evidence="2 3">
    <name type="scientific">Pristionchus entomophagus</name>
    <dbReference type="NCBI Taxonomy" id="358040"/>
    <lineage>
        <taxon>Eukaryota</taxon>
        <taxon>Metazoa</taxon>
        <taxon>Ecdysozoa</taxon>
        <taxon>Nematoda</taxon>
        <taxon>Chromadorea</taxon>
        <taxon>Rhabditida</taxon>
        <taxon>Rhabditina</taxon>
        <taxon>Diplogasteromorpha</taxon>
        <taxon>Diplogasteroidea</taxon>
        <taxon>Neodiplogasteridae</taxon>
        <taxon>Pristionchus</taxon>
    </lineage>
</organism>
<sequence length="114" mass="11377">HPVLLSFLVAAATSCIPMRPTDAGIPAGPGPATPTCYSPTQTMTLPPCTKAQLSISGSSGTATCSGGKLLTYLPSAPGSVSAPIDSITCMNAVWMVMSGGQLTTAPNGFSICCN</sequence>
<accession>A0AAV5SC36</accession>